<keyword evidence="3" id="KW-1185">Reference proteome</keyword>
<evidence type="ECO:0000256" key="1">
    <source>
        <dbReference type="SAM" id="MobiDB-lite"/>
    </source>
</evidence>
<name>A0ABV0ZE44_9TELE</name>
<accession>A0ABV0ZE44</accession>
<sequence>MSRKTVSSFGGEAGEGGSRRSPRLLVARPQWRGESKDQGKNPCSTRASLGGCQLFPGFSIVSWERSPGEKIYLARISPLLNSFTIPPAWSRWLVPSVLKWVLLKLEVFRKPVSSSYSFPGFQPPCSLSSLINSPQDLLRKPPHSSPGCSPTSNYRIHLPIYPPTLHCLLLKGRTNTTTTCQSQSL</sequence>
<gene>
    <name evidence="2" type="ORF">AMECASPLE_024077</name>
</gene>
<protein>
    <submittedName>
        <fullName evidence="2">Uncharacterized protein</fullName>
    </submittedName>
</protein>
<evidence type="ECO:0000313" key="3">
    <source>
        <dbReference type="Proteomes" id="UP001469553"/>
    </source>
</evidence>
<feature type="region of interest" description="Disordered" evidence="1">
    <location>
        <begin position="1"/>
        <end position="43"/>
    </location>
</feature>
<dbReference type="Proteomes" id="UP001469553">
    <property type="component" value="Unassembled WGS sequence"/>
</dbReference>
<comment type="caution">
    <text evidence="2">The sequence shown here is derived from an EMBL/GenBank/DDBJ whole genome shotgun (WGS) entry which is preliminary data.</text>
</comment>
<proteinExistence type="predicted"/>
<organism evidence="2 3">
    <name type="scientific">Ameca splendens</name>
    <dbReference type="NCBI Taxonomy" id="208324"/>
    <lineage>
        <taxon>Eukaryota</taxon>
        <taxon>Metazoa</taxon>
        <taxon>Chordata</taxon>
        <taxon>Craniata</taxon>
        <taxon>Vertebrata</taxon>
        <taxon>Euteleostomi</taxon>
        <taxon>Actinopterygii</taxon>
        <taxon>Neopterygii</taxon>
        <taxon>Teleostei</taxon>
        <taxon>Neoteleostei</taxon>
        <taxon>Acanthomorphata</taxon>
        <taxon>Ovalentaria</taxon>
        <taxon>Atherinomorphae</taxon>
        <taxon>Cyprinodontiformes</taxon>
        <taxon>Goodeidae</taxon>
        <taxon>Ameca</taxon>
    </lineage>
</organism>
<evidence type="ECO:0000313" key="2">
    <source>
        <dbReference type="EMBL" id="MEQ2304159.1"/>
    </source>
</evidence>
<reference evidence="2 3" key="1">
    <citation type="submission" date="2021-06" db="EMBL/GenBank/DDBJ databases">
        <authorList>
            <person name="Palmer J.M."/>
        </authorList>
    </citation>
    <scope>NUCLEOTIDE SEQUENCE [LARGE SCALE GENOMIC DNA]</scope>
    <source>
        <strain evidence="2 3">AS_MEX2019</strain>
        <tissue evidence="2">Muscle</tissue>
    </source>
</reference>
<dbReference type="EMBL" id="JAHRIP010058697">
    <property type="protein sequence ID" value="MEQ2304159.1"/>
    <property type="molecule type" value="Genomic_DNA"/>
</dbReference>